<organism evidence="1 2">
    <name type="scientific">Romanomermis culicivorax</name>
    <name type="common">Nematode worm</name>
    <dbReference type="NCBI Taxonomy" id="13658"/>
    <lineage>
        <taxon>Eukaryota</taxon>
        <taxon>Metazoa</taxon>
        <taxon>Ecdysozoa</taxon>
        <taxon>Nematoda</taxon>
        <taxon>Enoplea</taxon>
        <taxon>Dorylaimia</taxon>
        <taxon>Mermithida</taxon>
        <taxon>Mermithoidea</taxon>
        <taxon>Mermithidae</taxon>
        <taxon>Romanomermis</taxon>
    </lineage>
</organism>
<reference evidence="2" key="1">
    <citation type="submission" date="2022-11" db="UniProtKB">
        <authorList>
            <consortium name="WormBaseParasite"/>
        </authorList>
    </citation>
    <scope>IDENTIFICATION</scope>
</reference>
<evidence type="ECO:0000313" key="2">
    <source>
        <dbReference type="WBParaSite" id="nRc.2.0.1.t22126-RA"/>
    </source>
</evidence>
<protein>
    <submittedName>
        <fullName evidence="2">Uncharacterized protein</fullName>
    </submittedName>
</protein>
<keyword evidence="1" id="KW-1185">Reference proteome</keyword>
<dbReference type="WBParaSite" id="nRc.2.0.1.t22126-RA">
    <property type="protein sequence ID" value="nRc.2.0.1.t22126-RA"/>
    <property type="gene ID" value="nRc.2.0.1.g22126"/>
</dbReference>
<accession>A0A915J6Q0</accession>
<sequence>MELLLSATQDNILEEIRQAERIIVTAWTAYPPHNLGLLCFCACPLTCTWDPIGYLTYAVSSECPWSAAAIPSSSSYDMDSFPKSTSLYLHDSLEAAVIDRLGEMLIAAFHNVLLTDVMPADSTDKEYPMISQIPSPVDICWFQQLTTTMPLATVLADSPT</sequence>
<dbReference type="AlphaFoldDB" id="A0A915J6Q0"/>
<proteinExistence type="predicted"/>
<evidence type="ECO:0000313" key="1">
    <source>
        <dbReference type="Proteomes" id="UP000887565"/>
    </source>
</evidence>
<dbReference type="Proteomes" id="UP000887565">
    <property type="component" value="Unplaced"/>
</dbReference>
<name>A0A915J6Q0_ROMCU</name>